<dbReference type="EMBL" id="FN653044">
    <property type="protein sequence ID" value="CBY24244.1"/>
    <property type="molecule type" value="Genomic_DNA"/>
</dbReference>
<dbReference type="Gene3D" id="1.20.140.140">
    <property type="entry name" value="Calcium release-activated calcium channel protein Orai"/>
    <property type="match status" value="1"/>
</dbReference>
<dbReference type="GO" id="GO:0002115">
    <property type="term" value="P:store-operated calcium entry"/>
    <property type="evidence" value="ECO:0007669"/>
    <property type="project" value="TreeGrafter"/>
</dbReference>
<evidence type="ECO:0000256" key="4">
    <source>
        <dbReference type="ARBA" id="ARBA00022989"/>
    </source>
</evidence>
<dbReference type="OrthoDB" id="61124at2759"/>
<feature type="transmembrane region" description="Helical" evidence="7">
    <location>
        <begin position="71"/>
        <end position="104"/>
    </location>
</feature>
<feature type="transmembrane region" description="Helical" evidence="7">
    <location>
        <begin position="125"/>
        <end position="150"/>
    </location>
</feature>
<evidence type="ECO:0000256" key="5">
    <source>
        <dbReference type="ARBA" id="ARBA00023136"/>
    </source>
</evidence>
<keyword evidence="4 7" id="KW-1133">Transmembrane helix</keyword>
<comment type="similarity">
    <text evidence="2">Belongs to the Orai family.</text>
</comment>
<dbReference type="Proteomes" id="UP000001307">
    <property type="component" value="Unassembled WGS sequence"/>
</dbReference>
<protein>
    <recommendedName>
        <fullName evidence="10">Calcium release-activated calcium channel protein 1</fullName>
    </recommendedName>
</protein>
<evidence type="ECO:0000313" key="8">
    <source>
        <dbReference type="EMBL" id="CBY24244.1"/>
    </source>
</evidence>
<organism evidence="8">
    <name type="scientific">Oikopleura dioica</name>
    <name type="common">Tunicate</name>
    <dbReference type="NCBI Taxonomy" id="34765"/>
    <lineage>
        <taxon>Eukaryota</taxon>
        <taxon>Metazoa</taxon>
        <taxon>Chordata</taxon>
        <taxon>Tunicata</taxon>
        <taxon>Appendicularia</taxon>
        <taxon>Copelata</taxon>
        <taxon>Oikopleuridae</taxon>
        <taxon>Oikopleura</taxon>
    </lineage>
</organism>
<dbReference type="InParanoid" id="E4XF59"/>
<reference evidence="8" key="1">
    <citation type="journal article" date="2010" name="Science">
        <title>Plasticity of animal genome architecture unmasked by rapid evolution of a pelagic tunicate.</title>
        <authorList>
            <person name="Denoeud F."/>
            <person name="Henriet S."/>
            <person name="Mungpakdee S."/>
            <person name="Aury J.M."/>
            <person name="Da Silva C."/>
            <person name="Brinkmann H."/>
            <person name="Mikhaleva J."/>
            <person name="Olsen L.C."/>
            <person name="Jubin C."/>
            <person name="Canestro C."/>
            <person name="Bouquet J.M."/>
            <person name="Danks G."/>
            <person name="Poulain J."/>
            <person name="Campsteijn C."/>
            <person name="Adamski M."/>
            <person name="Cross I."/>
            <person name="Yadetie F."/>
            <person name="Muffato M."/>
            <person name="Louis A."/>
            <person name="Butcher S."/>
            <person name="Tsagkogeorga G."/>
            <person name="Konrad A."/>
            <person name="Singh S."/>
            <person name="Jensen M.F."/>
            <person name="Cong E.H."/>
            <person name="Eikeseth-Otteraa H."/>
            <person name="Noel B."/>
            <person name="Anthouard V."/>
            <person name="Porcel B.M."/>
            <person name="Kachouri-Lafond R."/>
            <person name="Nishino A."/>
            <person name="Ugolini M."/>
            <person name="Chourrout P."/>
            <person name="Nishida H."/>
            <person name="Aasland R."/>
            <person name="Huzurbazar S."/>
            <person name="Westhof E."/>
            <person name="Delsuc F."/>
            <person name="Lehrach H."/>
            <person name="Reinhardt R."/>
            <person name="Weissenbach J."/>
            <person name="Roy S.W."/>
            <person name="Artiguenave F."/>
            <person name="Postlethwait J.H."/>
            <person name="Manak J.R."/>
            <person name="Thompson E.M."/>
            <person name="Jaillon O."/>
            <person name="Du Pasquier L."/>
            <person name="Boudinot P."/>
            <person name="Liberles D.A."/>
            <person name="Volff J.N."/>
            <person name="Philippe H."/>
            <person name="Lenhard B."/>
            <person name="Roest Crollius H."/>
            <person name="Wincker P."/>
            <person name="Chourrout D."/>
        </authorList>
    </citation>
    <scope>NUCLEOTIDE SEQUENCE [LARGE SCALE GENOMIC DNA]</scope>
</reference>
<evidence type="ECO:0008006" key="10">
    <source>
        <dbReference type="Google" id="ProtNLM"/>
    </source>
</evidence>
<keyword evidence="3 7" id="KW-0812">Transmembrane</keyword>
<dbReference type="PANTHER" id="PTHR31501">
    <property type="entry name" value="CALCIUM RELEASE-ACTIVATED CALCIUM CHANNEL PROTEIN 1"/>
    <property type="match status" value="1"/>
</dbReference>
<keyword evidence="9" id="KW-1185">Reference proteome</keyword>
<dbReference type="InterPro" id="IPR038350">
    <property type="entry name" value="Orai_sf"/>
</dbReference>
<evidence type="ECO:0000256" key="6">
    <source>
        <dbReference type="SAM" id="MobiDB-lite"/>
    </source>
</evidence>
<evidence type="ECO:0000313" key="9">
    <source>
        <dbReference type="Proteomes" id="UP000001307"/>
    </source>
</evidence>
<feature type="transmembrane region" description="Helical" evidence="7">
    <location>
        <begin position="191"/>
        <end position="213"/>
    </location>
</feature>
<proteinExistence type="inferred from homology"/>
<comment type="subcellular location">
    <subcellularLocation>
        <location evidence="1">Membrane</location>
        <topology evidence="1">Multi-pass membrane protein</topology>
    </subcellularLocation>
</comment>
<gene>
    <name evidence="8" type="ORF">GSOID_T00009597001</name>
</gene>
<evidence type="ECO:0000256" key="7">
    <source>
        <dbReference type="SAM" id="Phobius"/>
    </source>
</evidence>
<dbReference type="AlphaFoldDB" id="E4XF59"/>
<evidence type="ECO:0000256" key="2">
    <source>
        <dbReference type="ARBA" id="ARBA00008062"/>
    </source>
</evidence>
<dbReference type="InterPro" id="IPR012446">
    <property type="entry name" value="CRAC_channel"/>
</dbReference>
<evidence type="ECO:0000256" key="3">
    <source>
        <dbReference type="ARBA" id="ARBA00022692"/>
    </source>
</evidence>
<feature type="region of interest" description="Disordered" evidence="6">
    <location>
        <begin position="1"/>
        <end position="23"/>
    </location>
</feature>
<dbReference type="Pfam" id="PF07856">
    <property type="entry name" value="Orai-1"/>
    <property type="match status" value="1"/>
</dbReference>
<feature type="transmembrane region" description="Helical" evidence="7">
    <location>
        <begin position="44"/>
        <end position="65"/>
    </location>
</feature>
<sequence length="275" mass="30289">METNTGEFMLSARDRPENSSDPDLTAANSEMIYRVFYSKAKLKAIAQTSALLAGFAMVAMVEVTLDNAVPYPSILLVLFSCVTTLLVIVHLFSLMIATCILPNIEAAVGIRKWTSSPHNKFKSQIEVAWILSTGFGLVLFLIEVALLIWIKFWTIMDHGPPQSVTIDSEHLVTDSPGPPAPVNNNPSHKGAMLAAIIASVAFLVPGGIAFIYFGASFYSKLANHAREIRMSEMDKIHEKRLLLDGEGIGEGRISNASLYSFKMRIIDFLSKYFTK</sequence>
<evidence type="ECO:0000256" key="1">
    <source>
        <dbReference type="ARBA" id="ARBA00004141"/>
    </source>
</evidence>
<accession>E4XF59</accession>
<name>E4XF59_OIKDI</name>
<dbReference type="GO" id="GO:0015279">
    <property type="term" value="F:store-operated calcium channel activity"/>
    <property type="evidence" value="ECO:0007669"/>
    <property type="project" value="TreeGrafter"/>
</dbReference>
<dbReference type="GO" id="GO:0016020">
    <property type="term" value="C:membrane"/>
    <property type="evidence" value="ECO:0007669"/>
    <property type="project" value="UniProtKB-SubCell"/>
</dbReference>
<keyword evidence="5 7" id="KW-0472">Membrane</keyword>
<dbReference type="PANTHER" id="PTHR31501:SF7">
    <property type="entry name" value="CALCIUM RELEASE-ACTIVATED CALCIUM CHANNEL PROTEIN 1"/>
    <property type="match status" value="1"/>
</dbReference>